<evidence type="ECO:0000313" key="1">
    <source>
        <dbReference type="EMBL" id="MBB4967744.1"/>
    </source>
</evidence>
<protein>
    <submittedName>
        <fullName evidence="1">Uncharacterized protein</fullName>
    </submittedName>
</protein>
<proteinExistence type="predicted"/>
<dbReference type="EMBL" id="JACHJS010000001">
    <property type="protein sequence ID" value="MBB4967744.1"/>
    <property type="molecule type" value="Genomic_DNA"/>
</dbReference>
<name>A0A7W7WXS3_9PSEU</name>
<dbReference type="Proteomes" id="UP000542674">
    <property type="component" value="Unassembled WGS sequence"/>
</dbReference>
<evidence type="ECO:0000313" key="2">
    <source>
        <dbReference type="Proteomes" id="UP000542674"/>
    </source>
</evidence>
<organism evidence="1 2">
    <name type="scientific">Saccharothrix violaceirubra</name>
    <dbReference type="NCBI Taxonomy" id="413306"/>
    <lineage>
        <taxon>Bacteria</taxon>
        <taxon>Bacillati</taxon>
        <taxon>Actinomycetota</taxon>
        <taxon>Actinomycetes</taxon>
        <taxon>Pseudonocardiales</taxon>
        <taxon>Pseudonocardiaceae</taxon>
        <taxon>Saccharothrix</taxon>
    </lineage>
</organism>
<accession>A0A7W7WXS3</accession>
<gene>
    <name evidence="1" type="ORF">F4559_005103</name>
</gene>
<dbReference type="AlphaFoldDB" id="A0A7W7WXS3"/>
<comment type="caution">
    <text evidence="1">The sequence shown here is derived from an EMBL/GenBank/DDBJ whole genome shotgun (WGS) entry which is preliminary data.</text>
</comment>
<sequence>MTNPEVDSLAELIDDCTDLPRELRTAGKTIPAPRAAEPWQVDEDTYRQVEGLDAFV</sequence>
<keyword evidence="2" id="KW-1185">Reference proteome</keyword>
<dbReference type="RefSeq" id="WP_184672687.1">
    <property type="nucleotide sequence ID" value="NZ_BAABAI010000032.1"/>
</dbReference>
<reference evidence="1 2" key="1">
    <citation type="submission" date="2020-08" db="EMBL/GenBank/DDBJ databases">
        <title>Sequencing the genomes of 1000 actinobacteria strains.</title>
        <authorList>
            <person name="Klenk H.-P."/>
        </authorList>
    </citation>
    <scope>NUCLEOTIDE SEQUENCE [LARGE SCALE GENOMIC DNA]</scope>
    <source>
        <strain evidence="1 2">DSM 45084</strain>
    </source>
</reference>